<dbReference type="WBParaSite" id="PDA_v2.g25331.t1">
    <property type="protein sequence ID" value="PDA_v2.g25331.t1"/>
    <property type="gene ID" value="PDA_v2.g25331"/>
</dbReference>
<reference evidence="2" key="1">
    <citation type="submission" date="2022-11" db="UniProtKB">
        <authorList>
            <consortium name="WormBaseParasite"/>
        </authorList>
    </citation>
    <scope>IDENTIFICATION</scope>
</reference>
<accession>A0A914Q3F9</accession>
<dbReference type="Proteomes" id="UP000887578">
    <property type="component" value="Unplaced"/>
</dbReference>
<protein>
    <submittedName>
        <fullName evidence="2">Uncharacterized protein</fullName>
    </submittedName>
</protein>
<name>A0A914Q3F9_9BILA</name>
<keyword evidence="1" id="KW-1185">Reference proteome</keyword>
<evidence type="ECO:0000313" key="1">
    <source>
        <dbReference type="Proteomes" id="UP000887578"/>
    </source>
</evidence>
<sequence length="83" mass="9672">MDVAIFQAFKSFEIDIKTDAINDLYFLYGTENNDTSKSDNLTCDNQCFLILRLNENQHEKRYIHCKIGGQGFSECSCRKFLFT</sequence>
<organism evidence="1 2">
    <name type="scientific">Panagrolaimus davidi</name>
    <dbReference type="NCBI Taxonomy" id="227884"/>
    <lineage>
        <taxon>Eukaryota</taxon>
        <taxon>Metazoa</taxon>
        <taxon>Ecdysozoa</taxon>
        <taxon>Nematoda</taxon>
        <taxon>Chromadorea</taxon>
        <taxon>Rhabditida</taxon>
        <taxon>Tylenchina</taxon>
        <taxon>Panagrolaimomorpha</taxon>
        <taxon>Panagrolaimoidea</taxon>
        <taxon>Panagrolaimidae</taxon>
        <taxon>Panagrolaimus</taxon>
    </lineage>
</organism>
<dbReference type="AlphaFoldDB" id="A0A914Q3F9"/>
<evidence type="ECO:0000313" key="2">
    <source>
        <dbReference type="WBParaSite" id="PDA_v2.g25331.t1"/>
    </source>
</evidence>
<proteinExistence type="predicted"/>